<dbReference type="PANTHER" id="PTHR24567:SF76">
    <property type="entry name" value="CYCLIC NUCLEOTIDE-BINDING DOMAIN PROTEIN"/>
    <property type="match status" value="1"/>
</dbReference>
<evidence type="ECO:0000259" key="1">
    <source>
        <dbReference type="PROSITE" id="PS50042"/>
    </source>
</evidence>
<dbReference type="CDD" id="cd00038">
    <property type="entry name" value="CAP_ED"/>
    <property type="match status" value="1"/>
</dbReference>
<evidence type="ECO:0000313" key="3">
    <source>
        <dbReference type="Proteomes" id="UP000000493"/>
    </source>
</evidence>
<dbReference type="Gene3D" id="2.60.120.10">
    <property type="entry name" value="Jelly Rolls"/>
    <property type="match status" value="1"/>
</dbReference>
<gene>
    <name evidence="2" type="ordered locus">Runsl_5077</name>
</gene>
<dbReference type="EMBL" id="CP002859">
    <property type="protein sequence ID" value="AEI51382.1"/>
    <property type="molecule type" value="Genomic_DNA"/>
</dbReference>
<evidence type="ECO:0000313" key="2">
    <source>
        <dbReference type="EMBL" id="AEI51382.1"/>
    </source>
</evidence>
<dbReference type="RefSeq" id="WP_013930661.1">
    <property type="nucleotide sequence ID" value="NC_015703.1"/>
</dbReference>
<dbReference type="KEGG" id="rsi:Runsl_5077"/>
<reference evidence="3" key="1">
    <citation type="submission" date="2011-06" db="EMBL/GenBank/DDBJ databases">
        <title>The complete genome of chromosome of Runella slithyformis DSM 19594.</title>
        <authorList>
            <consortium name="US DOE Joint Genome Institute (JGI-PGF)"/>
            <person name="Lucas S."/>
            <person name="Han J."/>
            <person name="Lapidus A."/>
            <person name="Bruce D."/>
            <person name="Goodwin L."/>
            <person name="Pitluck S."/>
            <person name="Peters L."/>
            <person name="Kyrpides N."/>
            <person name="Mavromatis K."/>
            <person name="Ivanova N."/>
            <person name="Ovchinnikova G."/>
            <person name="Zhang X."/>
            <person name="Misra M."/>
            <person name="Detter J.C."/>
            <person name="Tapia R."/>
            <person name="Han C."/>
            <person name="Land M."/>
            <person name="Hauser L."/>
            <person name="Markowitz V."/>
            <person name="Cheng J.-F."/>
            <person name="Hugenholtz P."/>
            <person name="Woyke T."/>
            <person name="Wu D."/>
            <person name="Tindall B."/>
            <person name="Faehrich R."/>
            <person name="Brambilla E."/>
            <person name="Klenk H.-P."/>
            <person name="Eisen J.A."/>
        </authorList>
    </citation>
    <scope>NUCLEOTIDE SEQUENCE [LARGE SCALE GENOMIC DNA]</scope>
    <source>
        <strain evidence="3">ATCC 29530 / DSM 19594 / LMG 11500 / NCIMB 11436 / LSU 4</strain>
    </source>
</reference>
<proteinExistence type="predicted"/>
<feature type="domain" description="Cyclic nucleotide-binding" evidence="1">
    <location>
        <begin position="11"/>
        <end position="115"/>
    </location>
</feature>
<dbReference type="Pfam" id="PF00027">
    <property type="entry name" value="cNMP_binding"/>
    <property type="match status" value="1"/>
</dbReference>
<name>A0A7U3ZQ94_RUNSL</name>
<dbReference type="InterPro" id="IPR000595">
    <property type="entry name" value="cNMP-bd_dom"/>
</dbReference>
<dbReference type="PANTHER" id="PTHR24567">
    <property type="entry name" value="CRP FAMILY TRANSCRIPTIONAL REGULATORY PROTEIN"/>
    <property type="match status" value="1"/>
</dbReference>
<organism evidence="2 3">
    <name type="scientific">Runella slithyformis (strain ATCC 29530 / DSM 19594 / LMG 11500 / NCIMB 11436 / LSU 4)</name>
    <dbReference type="NCBI Taxonomy" id="761193"/>
    <lineage>
        <taxon>Bacteria</taxon>
        <taxon>Pseudomonadati</taxon>
        <taxon>Bacteroidota</taxon>
        <taxon>Cytophagia</taxon>
        <taxon>Cytophagales</taxon>
        <taxon>Spirosomataceae</taxon>
        <taxon>Runella</taxon>
    </lineage>
</organism>
<accession>A0A7U3ZQ94</accession>
<dbReference type="InterPro" id="IPR014710">
    <property type="entry name" value="RmlC-like_jellyroll"/>
</dbReference>
<reference evidence="2 3" key="2">
    <citation type="journal article" date="2012" name="Stand. Genomic Sci.">
        <title>Complete genome sequence of the aquatic bacterium Runella slithyformis type strain (LSU 4(T)).</title>
        <authorList>
            <person name="Copeland A."/>
            <person name="Zhang X."/>
            <person name="Misra M."/>
            <person name="Lapidus A."/>
            <person name="Nolan M."/>
            <person name="Lucas S."/>
            <person name="Deshpande S."/>
            <person name="Cheng J.F."/>
            <person name="Tapia R."/>
            <person name="Goodwin L.A."/>
            <person name="Pitluck S."/>
            <person name="Liolios K."/>
            <person name="Pagani I."/>
            <person name="Ivanova N."/>
            <person name="Mikhailova N."/>
            <person name="Pati A."/>
            <person name="Chen A."/>
            <person name="Palaniappan K."/>
            <person name="Land M."/>
            <person name="Hauser L."/>
            <person name="Pan C."/>
            <person name="Jeffries C.D."/>
            <person name="Detter J.C."/>
            <person name="Brambilla E.M."/>
            <person name="Rohde M."/>
            <person name="Djao O.D."/>
            <person name="Goker M."/>
            <person name="Sikorski J."/>
            <person name="Tindall B.J."/>
            <person name="Woyke T."/>
            <person name="Bristow J."/>
            <person name="Eisen J.A."/>
            <person name="Markowitz V."/>
            <person name="Hugenholtz P."/>
            <person name="Kyrpides N.C."/>
            <person name="Klenk H.P."/>
            <person name="Mavromatis K."/>
        </authorList>
    </citation>
    <scope>NUCLEOTIDE SEQUENCE [LARGE SCALE GENOMIC DNA]</scope>
    <source>
        <strain evidence="3">ATCC 29530 / DSM 19594 / LMG 11500 / NCIMB 11436 / LSU 4</strain>
    </source>
</reference>
<dbReference type="AlphaFoldDB" id="A0A7U3ZQ94"/>
<keyword evidence="3" id="KW-1185">Reference proteome</keyword>
<dbReference type="Proteomes" id="UP000000493">
    <property type="component" value="Chromosome"/>
</dbReference>
<dbReference type="InterPro" id="IPR050397">
    <property type="entry name" value="Env_Response_Regulators"/>
</dbReference>
<sequence>MDTKITTFIQNINPLPNDILEEVISYFQHLEYPKNYFLLKQGRPCKHLWFLVQGAVRYFYTDEDGKDSNVWFSLDTDVITEAPSFVSQKPSYESIQLLEDSELYAIERNNLYSLLQRHHSFAIWYISLVEKHYVFQIEERISDLQFLTAKQRYEKLFLKFPNISNRINLGHIASYLNITQETLSRIRSGKL</sequence>
<dbReference type="GO" id="GO:0005829">
    <property type="term" value="C:cytosol"/>
    <property type="evidence" value="ECO:0007669"/>
    <property type="project" value="TreeGrafter"/>
</dbReference>
<dbReference type="GO" id="GO:0003700">
    <property type="term" value="F:DNA-binding transcription factor activity"/>
    <property type="evidence" value="ECO:0007669"/>
    <property type="project" value="TreeGrafter"/>
</dbReference>
<protein>
    <submittedName>
        <fullName evidence="2">Transcriptional regulator, Crp/Fnr family</fullName>
    </submittedName>
</protein>
<dbReference type="SUPFAM" id="SSF51206">
    <property type="entry name" value="cAMP-binding domain-like"/>
    <property type="match status" value="1"/>
</dbReference>
<dbReference type="PROSITE" id="PS50042">
    <property type="entry name" value="CNMP_BINDING_3"/>
    <property type="match status" value="1"/>
</dbReference>
<dbReference type="InterPro" id="IPR018490">
    <property type="entry name" value="cNMP-bd_dom_sf"/>
</dbReference>